<dbReference type="Proteomes" id="UP000030745">
    <property type="component" value="Unassembled WGS sequence"/>
</dbReference>
<keyword evidence="2" id="KW-1185">Reference proteome</keyword>
<name>A0A067C898_SAPPC</name>
<gene>
    <name evidence="1" type="ORF">SPRG_20442</name>
</gene>
<dbReference type="AlphaFoldDB" id="A0A067C898"/>
<protein>
    <submittedName>
        <fullName evidence="1">Uncharacterized protein</fullName>
    </submittedName>
</protein>
<sequence length="75" mass="8325">MPKLGGAVRPPLSVKEEEMGHFPHRLDHACARSTGPLTREVRAESTKASPRSSLWDQIVANDEIAHATGFVERYE</sequence>
<dbReference type="EMBL" id="KK583220">
    <property type="protein sequence ID" value="KDO27004.1"/>
    <property type="molecule type" value="Genomic_DNA"/>
</dbReference>
<proteinExistence type="predicted"/>
<dbReference type="RefSeq" id="XP_012202416.1">
    <property type="nucleotide sequence ID" value="XM_012347026.1"/>
</dbReference>
<dbReference type="GeneID" id="24141573"/>
<evidence type="ECO:0000313" key="2">
    <source>
        <dbReference type="Proteomes" id="UP000030745"/>
    </source>
</evidence>
<organism evidence="1 2">
    <name type="scientific">Saprolegnia parasitica (strain CBS 223.65)</name>
    <dbReference type="NCBI Taxonomy" id="695850"/>
    <lineage>
        <taxon>Eukaryota</taxon>
        <taxon>Sar</taxon>
        <taxon>Stramenopiles</taxon>
        <taxon>Oomycota</taxon>
        <taxon>Saprolegniomycetes</taxon>
        <taxon>Saprolegniales</taxon>
        <taxon>Saprolegniaceae</taxon>
        <taxon>Saprolegnia</taxon>
    </lineage>
</organism>
<dbReference type="KEGG" id="spar:SPRG_20442"/>
<accession>A0A067C898</accession>
<reference evidence="1 2" key="1">
    <citation type="journal article" date="2013" name="PLoS Genet.">
        <title>Distinctive expansion of potential virulence genes in the genome of the oomycete fish pathogen Saprolegnia parasitica.</title>
        <authorList>
            <person name="Jiang R.H."/>
            <person name="de Bruijn I."/>
            <person name="Haas B.J."/>
            <person name="Belmonte R."/>
            <person name="Lobach L."/>
            <person name="Christie J."/>
            <person name="van den Ackerveken G."/>
            <person name="Bottin A."/>
            <person name="Bulone V."/>
            <person name="Diaz-Moreno S.M."/>
            <person name="Dumas B."/>
            <person name="Fan L."/>
            <person name="Gaulin E."/>
            <person name="Govers F."/>
            <person name="Grenville-Briggs L.J."/>
            <person name="Horner N.R."/>
            <person name="Levin J.Z."/>
            <person name="Mammella M."/>
            <person name="Meijer H.J."/>
            <person name="Morris P."/>
            <person name="Nusbaum C."/>
            <person name="Oome S."/>
            <person name="Phillips A.J."/>
            <person name="van Rooyen D."/>
            <person name="Rzeszutek E."/>
            <person name="Saraiva M."/>
            <person name="Secombes C.J."/>
            <person name="Seidl M.F."/>
            <person name="Snel B."/>
            <person name="Stassen J.H."/>
            <person name="Sykes S."/>
            <person name="Tripathy S."/>
            <person name="van den Berg H."/>
            <person name="Vega-Arreguin J.C."/>
            <person name="Wawra S."/>
            <person name="Young S.K."/>
            <person name="Zeng Q."/>
            <person name="Dieguez-Uribeondo J."/>
            <person name="Russ C."/>
            <person name="Tyler B.M."/>
            <person name="van West P."/>
        </authorList>
    </citation>
    <scope>NUCLEOTIDE SEQUENCE [LARGE SCALE GENOMIC DNA]</scope>
    <source>
        <strain evidence="1 2">CBS 223.65</strain>
    </source>
</reference>
<evidence type="ECO:0000313" key="1">
    <source>
        <dbReference type="EMBL" id="KDO27004.1"/>
    </source>
</evidence>
<dbReference type="VEuPathDB" id="FungiDB:SPRG_20442"/>